<evidence type="ECO:0000313" key="3">
    <source>
        <dbReference type="Proteomes" id="UP000030765"/>
    </source>
</evidence>
<dbReference type="EnsemblMetazoa" id="ASIC010778-RA">
    <property type="protein sequence ID" value="ASIC010778-PA"/>
    <property type="gene ID" value="ASIC010778"/>
</dbReference>
<gene>
    <name evidence="1" type="ORF">ZHAS_00010778</name>
</gene>
<dbReference type="Proteomes" id="UP000030765">
    <property type="component" value="Unassembled WGS sequence"/>
</dbReference>
<evidence type="ECO:0000313" key="1">
    <source>
        <dbReference type="EMBL" id="KFB42904.1"/>
    </source>
</evidence>
<sequence length="99" mass="10931">MSTVPATGNILRFVFAVCLMAIVPQIGTQWTTTAKCDAEQRQTAKESLRFAGDVSKSFPKQPTVVADGGRFGLHSKRPISRILSLRNDTDDDDDMLKYP</sequence>
<dbReference type="AlphaFoldDB" id="A0A084VY60"/>
<dbReference type="EMBL" id="KE525231">
    <property type="protein sequence ID" value="KFB42904.1"/>
    <property type="molecule type" value="Genomic_DNA"/>
</dbReference>
<dbReference type="VEuPathDB" id="VectorBase:ASIC010778"/>
<evidence type="ECO:0000313" key="2">
    <source>
        <dbReference type="EnsemblMetazoa" id="ASIC010778-PA"/>
    </source>
</evidence>
<protein>
    <submittedName>
        <fullName evidence="1 2">Uncharacterized protein</fullName>
    </submittedName>
</protein>
<reference evidence="1 3" key="1">
    <citation type="journal article" date="2014" name="BMC Genomics">
        <title>Genome sequence of Anopheles sinensis provides insight into genetics basis of mosquito competence for malaria parasites.</title>
        <authorList>
            <person name="Zhou D."/>
            <person name="Zhang D."/>
            <person name="Ding G."/>
            <person name="Shi L."/>
            <person name="Hou Q."/>
            <person name="Ye Y."/>
            <person name="Xu Y."/>
            <person name="Zhou H."/>
            <person name="Xiong C."/>
            <person name="Li S."/>
            <person name="Yu J."/>
            <person name="Hong S."/>
            <person name="Yu X."/>
            <person name="Zou P."/>
            <person name="Chen C."/>
            <person name="Chang X."/>
            <person name="Wang W."/>
            <person name="Lv Y."/>
            <person name="Sun Y."/>
            <person name="Ma L."/>
            <person name="Shen B."/>
            <person name="Zhu C."/>
        </authorList>
    </citation>
    <scope>NUCLEOTIDE SEQUENCE [LARGE SCALE GENOMIC DNA]</scope>
</reference>
<organism evidence="1">
    <name type="scientific">Anopheles sinensis</name>
    <name type="common">Mosquito</name>
    <dbReference type="NCBI Taxonomy" id="74873"/>
    <lineage>
        <taxon>Eukaryota</taxon>
        <taxon>Metazoa</taxon>
        <taxon>Ecdysozoa</taxon>
        <taxon>Arthropoda</taxon>
        <taxon>Hexapoda</taxon>
        <taxon>Insecta</taxon>
        <taxon>Pterygota</taxon>
        <taxon>Neoptera</taxon>
        <taxon>Endopterygota</taxon>
        <taxon>Diptera</taxon>
        <taxon>Nematocera</taxon>
        <taxon>Culicoidea</taxon>
        <taxon>Culicidae</taxon>
        <taxon>Anophelinae</taxon>
        <taxon>Anopheles</taxon>
    </lineage>
</organism>
<proteinExistence type="predicted"/>
<dbReference type="EMBL" id="ATLV01018322">
    <property type="status" value="NOT_ANNOTATED_CDS"/>
    <property type="molecule type" value="Genomic_DNA"/>
</dbReference>
<accession>A0A084VY60</accession>
<reference evidence="2" key="2">
    <citation type="submission" date="2020-05" db="UniProtKB">
        <authorList>
            <consortium name="EnsemblMetazoa"/>
        </authorList>
    </citation>
    <scope>IDENTIFICATION</scope>
</reference>
<keyword evidence="3" id="KW-1185">Reference proteome</keyword>
<name>A0A084VY60_ANOSI</name>